<proteinExistence type="predicted"/>
<evidence type="ECO:0000313" key="4">
    <source>
        <dbReference type="Proteomes" id="UP001163823"/>
    </source>
</evidence>
<evidence type="ECO:0000256" key="1">
    <source>
        <dbReference type="SAM" id="MobiDB-lite"/>
    </source>
</evidence>
<keyword evidence="2" id="KW-1133">Transmembrane helix</keyword>
<dbReference type="Pfam" id="PF03140">
    <property type="entry name" value="DUF247"/>
    <property type="match status" value="1"/>
</dbReference>
<dbReference type="Proteomes" id="UP001163823">
    <property type="component" value="Chromosome 4"/>
</dbReference>
<feature type="transmembrane region" description="Helical" evidence="2">
    <location>
        <begin position="344"/>
        <end position="366"/>
    </location>
</feature>
<keyword evidence="4" id="KW-1185">Reference proteome</keyword>
<sequence>MSHLVHTSGVKLTKDAILRDVLMLENQIPLVVLRKIFTIICSKPESVDEAVNSIFMSFCHALTPLPLDQNCSSQVVLNHAHLLDLMYQLILQERYPEPCEEKGNNHINNVTRDQPSDTSSPSPSVFPCRKTITGPLHFFKKKVLDPVLNYFGKLYGQMEGIGFLKPIKGPINLVLKLSNKLPLASLSNSDSDVAPVVVTIPSVTQLHAVGIKFRPASGIIRTIRFDEKTGTFYLPKVALDVNSEVIMRNLVAYEAMTKSEFLLFTRYTELIRAIVDTVEDIEVLVEKKIVVSHLDDNQVEKVFNGMSKSIGPTKTPILDENIEKVNKYYNGTQKVKRYRLLKKYVYSSWKICTLFATLLLLALISLQSFCSVYDCPRIFKTDQEIA</sequence>
<keyword evidence="2" id="KW-0812">Transmembrane</keyword>
<dbReference type="PANTHER" id="PTHR31549:SF259">
    <property type="match status" value="1"/>
</dbReference>
<reference evidence="3" key="1">
    <citation type="journal article" date="2023" name="Science">
        <title>Elucidation of the pathway for biosynthesis of saponin adjuvants from the soapbark tree.</title>
        <authorList>
            <person name="Reed J."/>
            <person name="Orme A."/>
            <person name="El-Demerdash A."/>
            <person name="Owen C."/>
            <person name="Martin L.B.B."/>
            <person name="Misra R.C."/>
            <person name="Kikuchi S."/>
            <person name="Rejzek M."/>
            <person name="Martin A.C."/>
            <person name="Harkess A."/>
            <person name="Leebens-Mack J."/>
            <person name="Louveau T."/>
            <person name="Stephenson M.J."/>
            <person name="Osbourn A."/>
        </authorList>
    </citation>
    <scope>NUCLEOTIDE SEQUENCE</scope>
    <source>
        <strain evidence="3">S10</strain>
    </source>
</reference>
<dbReference type="AlphaFoldDB" id="A0AAD7PVT5"/>
<keyword evidence="2" id="KW-0472">Membrane</keyword>
<dbReference type="PANTHER" id="PTHR31549">
    <property type="entry name" value="PROTEIN, PUTATIVE (DUF247)-RELATED-RELATED"/>
    <property type="match status" value="1"/>
</dbReference>
<gene>
    <name evidence="3" type="ORF">O6P43_008338</name>
</gene>
<dbReference type="EMBL" id="JARAOO010000004">
    <property type="protein sequence ID" value="KAJ7970106.1"/>
    <property type="molecule type" value="Genomic_DNA"/>
</dbReference>
<feature type="region of interest" description="Disordered" evidence="1">
    <location>
        <begin position="101"/>
        <end position="125"/>
    </location>
</feature>
<dbReference type="KEGG" id="qsa:O6P43_008338"/>
<name>A0AAD7PVT5_QUISA</name>
<organism evidence="3 4">
    <name type="scientific">Quillaja saponaria</name>
    <name type="common">Soap bark tree</name>
    <dbReference type="NCBI Taxonomy" id="32244"/>
    <lineage>
        <taxon>Eukaryota</taxon>
        <taxon>Viridiplantae</taxon>
        <taxon>Streptophyta</taxon>
        <taxon>Embryophyta</taxon>
        <taxon>Tracheophyta</taxon>
        <taxon>Spermatophyta</taxon>
        <taxon>Magnoliopsida</taxon>
        <taxon>eudicotyledons</taxon>
        <taxon>Gunneridae</taxon>
        <taxon>Pentapetalae</taxon>
        <taxon>rosids</taxon>
        <taxon>fabids</taxon>
        <taxon>Fabales</taxon>
        <taxon>Quillajaceae</taxon>
        <taxon>Quillaja</taxon>
    </lineage>
</organism>
<evidence type="ECO:0000313" key="3">
    <source>
        <dbReference type="EMBL" id="KAJ7970106.1"/>
    </source>
</evidence>
<comment type="caution">
    <text evidence="3">The sequence shown here is derived from an EMBL/GenBank/DDBJ whole genome shotgun (WGS) entry which is preliminary data.</text>
</comment>
<dbReference type="InterPro" id="IPR004158">
    <property type="entry name" value="DUF247_pln"/>
</dbReference>
<protein>
    <submittedName>
        <fullName evidence="3">Uncharacterized protein</fullName>
    </submittedName>
</protein>
<accession>A0AAD7PVT5</accession>
<evidence type="ECO:0000256" key="2">
    <source>
        <dbReference type="SAM" id="Phobius"/>
    </source>
</evidence>